<dbReference type="AlphaFoldDB" id="A0AAV7Q9P4"/>
<dbReference type="Gene3D" id="1.10.10.60">
    <property type="entry name" value="Homeodomain-like"/>
    <property type="match status" value="1"/>
</dbReference>
<organism evidence="2 3">
    <name type="scientific">Pleurodeles waltl</name>
    <name type="common">Iberian ribbed newt</name>
    <dbReference type="NCBI Taxonomy" id="8319"/>
    <lineage>
        <taxon>Eukaryota</taxon>
        <taxon>Metazoa</taxon>
        <taxon>Chordata</taxon>
        <taxon>Craniata</taxon>
        <taxon>Vertebrata</taxon>
        <taxon>Euteleostomi</taxon>
        <taxon>Amphibia</taxon>
        <taxon>Batrachia</taxon>
        <taxon>Caudata</taxon>
        <taxon>Salamandroidea</taxon>
        <taxon>Salamandridae</taxon>
        <taxon>Pleurodelinae</taxon>
        <taxon>Pleurodeles</taxon>
    </lineage>
</organism>
<evidence type="ECO:0000313" key="2">
    <source>
        <dbReference type="EMBL" id="KAJ1136994.1"/>
    </source>
</evidence>
<dbReference type="GO" id="GO:0005634">
    <property type="term" value="C:nucleus"/>
    <property type="evidence" value="ECO:0007669"/>
    <property type="project" value="TreeGrafter"/>
</dbReference>
<dbReference type="Proteomes" id="UP001066276">
    <property type="component" value="Chromosome 6"/>
</dbReference>
<dbReference type="InterPro" id="IPR028002">
    <property type="entry name" value="Myb_DNA-bind_5"/>
</dbReference>
<protein>
    <recommendedName>
        <fullName evidence="1">Myb/SANT-like DNA-binding domain-containing protein</fullName>
    </recommendedName>
</protein>
<name>A0AAV7Q9P4_PLEWA</name>
<comment type="caution">
    <text evidence="2">The sequence shown here is derived from an EMBL/GenBank/DDBJ whole genome shotgun (WGS) entry which is preliminary data.</text>
</comment>
<gene>
    <name evidence="2" type="ORF">NDU88_003407</name>
</gene>
<feature type="non-terminal residue" evidence="2">
    <location>
        <position position="142"/>
    </location>
</feature>
<dbReference type="PANTHER" id="PTHR23098:SF16">
    <property type="entry name" value="REGULATORY PROTEIN ZESTE"/>
    <property type="match status" value="1"/>
</dbReference>
<evidence type="ECO:0000313" key="3">
    <source>
        <dbReference type="Proteomes" id="UP001066276"/>
    </source>
</evidence>
<dbReference type="PANTHER" id="PTHR23098">
    <property type="entry name" value="AGAP001331-PA-RELATED"/>
    <property type="match status" value="1"/>
</dbReference>
<proteinExistence type="predicted"/>
<sequence>NTLSKIAAHQPLRAKMAESSGDRAPNFTEEELLILTDQALSHYNELYGSAEQQVSPHQKKKIWLATARKLQALGVHERRSLHCRKRWEDLRRWTKITAEVQLGKSSRERKRVRRTLTPLMARILAVAYPQLDEELRAREKQQ</sequence>
<keyword evidence="3" id="KW-1185">Reference proteome</keyword>
<accession>A0AAV7Q9P4</accession>
<feature type="non-terminal residue" evidence="2">
    <location>
        <position position="1"/>
    </location>
</feature>
<dbReference type="Pfam" id="PF13873">
    <property type="entry name" value="Myb_DNA-bind_5"/>
    <property type="match status" value="1"/>
</dbReference>
<evidence type="ECO:0000259" key="1">
    <source>
        <dbReference type="Pfam" id="PF13873"/>
    </source>
</evidence>
<dbReference type="EMBL" id="JANPWB010000010">
    <property type="protein sequence ID" value="KAJ1136994.1"/>
    <property type="molecule type" value="Genomic_DNA"/>
</dbReference>
<feature type="domain" description="Myb/SANT-like DNA-binding" evidence="1">
    <location>
        <begin position="23"/>
        <end position="95"/>
    </location>
</feature>
<reference evidence="2" key="1">
    <citation type="journal article" date="2022" name="bioRxiv">
        <title>Sequencing and chromosome-scale assembly of the giantPleurodeles waltlgenome.</title>
        <authorList>
            <person name="Brown T."/>
            <person name="Elewa A."/>
            <person name="Iarovenko S."/>
            <person name="Subramanian E."/>
            <person name="Araus A.J."/>
            <person name="Petzold A."/>
            <person name="Susuki M."/>
            <person name="Suzuki K.-i.T."/>
            <person name="Hayashi T."/>
            <person name="Toyoda A."/>
            <person name="Oliveira C."/>
            <person name="Osipova E."/>
            <person name="Leigh N.D."/>
            <person name="Simon A."/>
            <person name="Yun M.H."/>
        </authorList>
    </citation>
    <scope>NUCLEOTIDE SEQUENCE</scope>
    <source>
        <strain evidence="2">20211129_DDA</strain>
        <tissue evidence="2">Liver</tissue>
    </source>
</reference>